<organism evidence="1 2">
    <name type="scientific">Dokdonia sinensis</name>
    <dbReference type="NCBI Taxonomy" id="2479847"/>
    <lineage>
        <taxon>Bacteria</taxon>
        <taxon>Pseudomonadati</taxon>
        <taxon>Bacteroidota</taxon>
        <taxon>Flavobacteriia</taxon>
        <taxon>Flavobacteriales</taxon>
        <taxon>Flavobacteriaceae</taxon>
        <taxon>Dokdonia</taxon>
    </lineage>
</organism>
<dbReference type="OrthoDB" id="979203at2"/>
<dbReference type="Pfam" id="PF19652">
    <property type="entry name" value="DUF6155"/>
    <property type="match status" value="1"/>
</dbReference>
<comment type="caution">
    <text evidence="1">The sequence shown here is derived from an EMBL/GenBank/DDBJ whole genome shotgun (WGS) entry which is preliminary data.</text>
</comment>
<name>A0A3M0GQU7_9FLAO</name>
<sequence length="172" mass="20649">MSKRALKKYLEDLDNYALQVQIIDLYERIPQVKTFYDFVFNPKEDKLVEEAKIKISNEYFPTRRKRPRKRRSIAQKYIKQFKSLGMEPALLANVMLFNIEIVQTYTEGQYNVPESLYKSMFNSFQEAVQWLTYHSLLETFGSRVEAIIDKAESQKWFNAHRFEEFVYDTIRS</sequence>
<dbReference type="Proteomes" id="UP000281985">
    <property type="component" value="Unassembled WGS sequence"/>
</dbReference>
<protein>
    <submittedName>
        <fullName evidence="1">Uncharacterized protein</fullName>
    </submittedName>
</protein>
<accession>A0A3M0GQU7</accession>
<gene>
    <name evidence="1" type="ORF">EAX61_01460</name>
</gene>
<evidence type="ECO:0000313" key="1">
    <source>
        <dbReference type="EMBL" id="RMB64073.1"/>
    </source>
</evidence>
<evidence type="ECO:0000313" key="2">
    <source>
        <dbReference type="Proteomes" id="UP000281985"/>
    </source>
</evidence>
<reference evidence="1 2" key="1">
    <citation type="submission" date="2018-10" db="EMBL/GenBank/DDBJ databases">
        <title>Dokdonia luteus sp. nov., isolated from sea water.</title>
        <authorList>
            <person name="Zhou L.Y."/>
            <person name="Du Z.J."/>
        </authorList>
    </citation>
    <scope>NUCLEOTIDE SEQUENCE [LARGE SCALE GENOMIC DNA]</scope>
    <source>
        <strain evidence="1 2">SH27</strain>
    </source>
</reference>
<dbReference type="InterPro" id="IPR046153">
    <property type="entry name" value="DUF6155"/>
</dbReference>
<dbReference type="AlphaFoldDB" id="A0A3M0GQU7"/>
<keyword evidence="2" id="KW-1185">Reference proteome</keyword>
<dbReference type="RefSeq" id="WP_121915868.1">
    <property type="nucleotide sequence ID" value="NZ_REFV01000001.1"/>
</dbReference>
<dbReference type="EMBL" id="REFV01000001">
    <property type="protein sequence ID" value="RMB64073.1"/>
    <property type="molecule type" value="Genomic_DNA"/>
</dbReference>
<proteinExistence type="predicted"/>